<evidence type="ECO:0000313" key="3">
    <source>
        <dbReference type="Proteomes" id="UP000191931"/>
    </source>
</evidence>
<keyword evidence="3" id="KW-1185">Reference proteome</keyword>
<organism evidence="2 3">
    <name type="scientific">Desulfamplus magnetovallimortis</name>
    <dbReference type="NCBI Taxonomy" id="1246637"/>
    <lineage>
        <taxon>Bacteria</taxon>
        <taxon>Pseudomonadati</taxon>
        <taxon>Thermodesulfobacteriota</taxon>
        <taxon>Desulfobacteria</taxon>
        <taxon>Desulfobacterales</taxon>
        <taxon>Desulfobacteraceae</taxon>
        <taxon>Desulfamplus</taxon>
    </lineage>
</organism>
<dbReference type="PANTHER" id="PTHR35271:SF1">
    <property type="entry name" value="ABC TRANSPORTER, SUBSTRATE-BINDING LIPOPROTEIN"/>
    <property type="match status" value="1"/>
</dbReference>
<evidence type="ECO:0000256" key="1">
    <source>
        <dbReference type="SAM" id="SignalP"/>
    </source>
</evidence>
<feature type="signal peptide" evidence="1">
    <location>
        <begin position="1"/>
        <end position="27"/>
    </location>
</feature>
<accession>A0A1W1H6I6</accession>
<dbReference type="OrthoDB" id="5644906at2"/>
<proteinExistence type="predicted"/>
<dbReference type="EMBL" id="FWEV01000031">
    <property type="protein sequence ID" value="SLM28079.1"/>
    <property type="molecule type" value="Genomic_DNA"/>
</dbReference>
<dbReference type="Gene3D" id="3.40.50.2300">
    <property type="match status" value="2"/>
</dbReference>
<dbReference type="PANTHER" id="PTHR35271">
    <property type="entry name" value="ABC TRANSPORTER, SUBSTRATE-BINDING LIPOPROTEIN-RELATED"/>
    <property type="match status" value="1"/>
</dbReference>
<name>A0A1W1H6I6_9BACT</name>
<dbReference type="Pfam" id="PF04392">
    <property type="entry name" value="ABC_sub_bind"/>
    <property type="match status" value="1"/>
</dbReference>
<reference evidence="2 3" key="1">
    <citation type="submission" date="2017-03" db="EMBL/GenBank/DDBJ databases">
        <authorList>
            <person name="Afonso C.L."/>
            <person name="Miller P.J."/>
            <person name="Scott M.A."/>
            <person name="Spackman E."/>
            <person name="Goraichik I."/>
            <person name="Dimitrov K.M."/>
            <person name="Suarez D.L."/>
            <person name="Swayne D.E."/>
        </authorList>
    </citation>
    <scope>NUCLEOTIDE SEQUENCE [LARGE SCALE GENOMIC DNA]</scope>
    <source>
        <strain evidence="2">PRJEB14757</strain>
    </source>
</reference>
<dbReference type="Proteomes" id="UP000191931">
    <property type="component" value="Unassembled WGS sequence"/>
</dbReference>
<dbReference type="InterPro" id="IPR007487">
    <property type="entry name" value="ABC_transpt-TYRBP-like"/>
</dbReference>
<feature type="chain" id="PRO_5012099590" evidence="1">
    <location>
        <begin position="28"/>
        <end position="334"/>
    </location>
</feature>
<sequence>MFFRKKWCIYAVWVFWFCMISSHTLHAAPFKVLVVMSYEEEFPWCGEVREGIDAVLSQSGEIRYFYMNTKSDLAGGAKKAEEAYSVYLKLQADGVIAVDDNAQSMFVVPYLKDKVATPVMFCGVNAEPEKYGYPAVNVSGILERPHFGESFAFAQQLVPSIKNVGFIIKDSPTGQAHFSQIQREAGSYPVTLSGFMMPRTVAEIVSMTCELRETSDALLVAALAGVLDESGKPVSEKEGVKIALDIFGNKPVIGAESYTVNYGALCTVVRTGQEQGETSARMLLKAIKGTPLSLLPITQNYKGKRIINATVMKALGIKPRPEILRGAELVRTEE</sequence>
<gene>
    <name evidence="2" type="ORF">MTBBW1_1260001</name>
</gene>
<evidence type="ECO:0000313" key="2">
    <source>
        <dbReference type="EMBL" id="SLM28079.1"/>
    </source>
</evidence>
<dbReference type="AlphaFoldDB" id="A0A1W1H6I6"/>
<keyword evidence="1" id="KW-0732">Signal</keyword>
<protein>
    <submittedName>
        <fullName evidence="2">ABC-type uncharacterized transport system periplasmic component-like protein</fullName>
    </submittedName>
</protein>
<dbReference type="STRING" id="1246637.MTBBW1_1260001"/>